<feature type="compositionally biased region" description="Polar residues" evidence="1">
    <location>
        <begin position="626"/>
        <end position="641"/>
    </location>
</feature>
<protein>
    <submittedName>
        <fullName evidence="2">Uncharacterized protein</fullName>
    </submittedName>
</protein>
<dbReference type="AlphaFoldDB" id="A0A409YIB6"/>
<dbReference type="EMBL" id="NHTK01001146">
    <property type="protein sequence ID" value="PPR02773.1"/>
    <property type="molecule type" value="Genomic_DNA"/>
</dbReference>
<comment type="caution">
    <text evidence="2">The sequence shown here is derived from an EMBL/GenBank/DDBJ whole genome shotgun (WGS) entry which is preliminary data.</text>
</comment>
<name>A0A409YIB6_9AGAR</name>
<feature type="region of interest" description="Disordered" evidence="1">
    <location>
        <begin position="493"/>
        <end position="539"/>
    </location>
</feature>
<feature type="compositionally biased region" description="Basic and acidic residues" evidence="1">
    <location>
        <begin position="187"/>
        <end position="201"/>
    </location>
</feature>
<evidence type="ECO:0000313" key="2">
    <source>
        <dbReference type="EMBL" id="PPR02773.1"/>
    </source>
</evidence>
<feature type="compositionally biased region" description="Basic and acidic residues" evidence="1">
    <location>
        <begin position="212"/>
        <end position="224"/>
    </location>
</feature>
<evidence type="ECO:0000256" key="1">
    <source>
        <dbReference type="SAM" id="MobiDB-lite"/>
    </source>
</evidence>
<feature type="region of interest" description="Disordered" evidence="1">
    <location>
        <begin position="182"/>
        <end position="249"/>
    </location>
</feature>
<feature type="compositionally biased region" description="Polar residues" evidence="1">
    <location>
        <begin position="411"/>
        <end position="432"/>
    </location>
</feature>
<accession>A0A409YIB6</accession>
<feature type="region of interest" description="Disordered" evidence="1">
    <location>
        <begin position="624"/>
        <end position="675"/>
    </location>
</feature>
<feature type="region of interest" description="Disordered" evidence="1">
    <location>
        <begin position="747"/>
        <end position="778"/>
    </location>
</feature>
<dbReference type="Proteomes" id="UP000284842">
    <property type="component" value="Unassembled WGS sequence"/>
</dbReference>
<feature type="compositionally biased region" description="Basic and acidic residues" evidence="1">
    <location>
        <begin position="757"/>
        <end position="778"/>
    </location>
</feature>
<sequence length="828" mass="90707">MPRNTMFHSTVVSAAENVTLDGSSLSVQYFPDVDAWSMREDGNTLSGTYVYSKEGNAQVSTTRTFRSVYYVAPLWASPISVFIQVTGSGADDTSKIVFLQDGLGISSSRNTRELGWPTKPSSIRWSYHGELAERTVSVSSASSFVVLDALIFQVDQPDEPSWSETTTLSDTPTLGWCLHRRRARKSKPQEGDPTRFDEEGRSLQTIRNSVGDTKDEEKVEKVDEGAAQEADSDYDQNVGHWHDKHSPSAHVLPRSASIRVSSDPSYAHSAALDAISKPPSTPDHQTPSQLVIPHPYNGLMGDISHSEHLLSDHQLQTMLREGTITSRIRRNSSSSSSSCWSLPSFVHPNNADMPSIGIPNTEALPQDSNRESTAYPASTEAEVPANTPASFSRVNGSNVPLPHPVPFPSMTPRSSPSTNVAPEATLSRSGTVDSAVPRTVRSTLSSERSLNSYLYWQEIVKGFPVPPQFLNMGIGPFTPLTLGFSSHPVTPSTPATFSGGSTPSATSAFMVRKSGSRTRRRMHSRSHSMPPSERSLPNVNHTAQSGYLENKETTLRNLNFWTNTLEGVGQGQCNSAPSARANQRFRRESCWSESFPFPVPRIPLLQPPVPPLPAAQACLNHANEPHITSSNPRQSFRQNSVRPLPPPPIASSQSPCPPSDFNLRPTNNPPSDFPHELFNQYHRPQASLLSFDSPGISGFITPPPLYSFANQTPMDSVDNNMVIPPYMPPRYDGGPFTPPASATFSLPGGRNWASRESPNRRRTFGDHEPSHFGPGEERRETMGVELDREVQAALHEHALRQGRNTSHSRVSAAPSVGTLARIEAELKF</sequence>
<keyword evidence="3" id="KW-1185">Reference proteome</keyword>
<gene>
    <name evidence="2" type="ORF">CVT24_002247</name>
</gene>
<organism evidence="2 3">
    <name type="scientific">Panaeolus cyanescens</name>
    <dbReference type="NCBI Taxonomy" id="181874"/>
    <lineage>
        <taxon>Eukaryota</taxon>
        <taxon>Fungi</taxon>
        <taxon>Dikarya</taxon>
        <taxon>Basidiomycota</taxon>
        <taxon>Agaricomycotina</taxon>
        <taxon>Agaricomycetes</taxon>
        <taxon>Agaricomycetidae</taxon>
        <taxon>Agaricales</taxon>
        <taxon>Agaricineae</taxon>
        <taxon>Galeropsidaceae</taxon>
        <taxon>Panaeolus</taxon>
    </lineage>
</organism>
<feature type="region of interest" description="Disordered" evidence="1">
    <location>
        <begin position="355"/>
        <end position="390"/>
    </location>
</feature>
<reference evidence="2 3" key="1">
    <citation type="journal article" date="2018" name="Evol. Lett.">
        <title>Horizontal gene cluster transfer increased hallucinogenic mushroom diversity.</title>
        <authorList>
            <person name="Reynolds H.T."/>
            <person name="Vijayakumar V."/>
            <person name="Gluck-Thaler E."/>
            <person name="Korotkin H.B."/>
            <person name="Matheny P.B."/>
            <person name="Slot J.C."/>
        </authorList>
    </citation>
    <scope>NUCLEOTIDE SEQUENCE [LARGE SCALE GENOMIC DNA]</scope>
    <source>
        <strain evidence="2 3">2629</strain>
    </source>
</reference>
<evidence type="ECO:0000313" key="3">
    <source>
        <dbReference type="Proteomes" id="UP000284842"/>
    </source>
</evidence>
<feature type="compositionally biased region" description="Polar residues" evidence="1">
    <location>
        <begin position="493"/>
        <end position="507"/>
    </location>
</feature>
<feature type="compositionally biased region" description="Basic residues" evidence="1">
    <location>
        <begin position="514"/>
        <end position="526"/>
    </location>
</feature>
<dbReference type="InParanoid" id="A0A409YIB6"/>
<proteinExistence type="predicted"/>
<feature type="region of interest" description="Disordered" evidence="1">
    <location>
        <begin position="410"/>
        <end position="434"/>
    </location>
</feature>